<dbReference type="GO" id="GO:0016788">
    <property type="term" value="F:hydrolase activity, acting on ester bonds"/>
    <property type="evidence" value="ECO:0007669"/>
    <property type="project" value="InterPro"/>
</dbReference>
<dbReference type="CDD" id="cd01846">
    <property type="entry name" value="fatty_acyltransferase_like"/>
    <property type="match status" value="1"/>
</dbReference>
<evidence type="ECO:0000256" key="2">
    <source>
        <dbReference type="SAM" id="SignalP"/>
    </source>
</evidence>
<protein>
    <submittedName>
        <fullName evidence="3">Thermolabile hemolysin</fullName>
    </submittedName>
</protein>
<keyword evidence="4" id="KW-1185">Reference proteome</keyword>
<sequence>MYSFKNISFIFSLLASGIQAQRLVVFGNSISDVNNKINFANSSFVVPYFFGRYSSGPVWNEYLSYFNNYTLINYAVGGALSNNTFVNDLTNDNITLPSALDQIELWRDTFHYVHKSELKKDIAVIEIGANDIFYTTSLILSNGTSIEEFSTNLVENIMHSVNRLVDIGFVNIIVSQIPNLVVSPSVSSLEQDQKQILADLAKNINEEISSKVSCLSSNLKSGWAKVLELYDLFDIIVNTPQVNSALGIPDLAVECFVVNDTTNVLVSSCNDPDLHLFIDAYHPETRPHSLIGALASQMINNSSFSLDSDSTLSMISSYNITQFGYALNPLFTNNTNSTGILKIREFNITTSKLHAKEIYPKKRNRFF</sequence>
<feature type="chain" id="PRO_5013362719" evidence="2">
    <location>
        <begin position="21"/>
        <end position="367"/>
    </location>
</feature>
<dbReference type="InterPro" id="IPR001087">
    <property type="entry name" value="GDSL"/>
</dbReference>
<dbReference type="SUPFAM" id="SSF52266">
    <property type="entry name" value="SGNH hydrolase"/>
    <property type="match status" value="1"/>
</dbReference>
<feature type="signal peptide" evidence="2">
    <location>
        <begin position="1"/>
        <end position="20"/>
    </location>
</feature>
<comment type="caution">
    <text evidence="3">The sequence shown here is derived from an EMBL/GenBank/DDBJ whole genome shotgun (WGS) entry which is preliminary data.</text>
</comment>
<name>A0A1R0GWB2_9FUNG</name>
<dbReference type="STRING" id="133383.A0A1R0GWB2"/>
<accession>A0A1R0GWB2</accession>
<dbReference type="Gene3D" id="3.40.50.1110">
    <property type="entry name" value="SGNH hydrolase"/>
    <property type="match status" value="1"/>
</dbReference>
<reference evidence="3 4" key="1">
    <citation type="journal article" date="2016" name="Mol. Biol. Evol.">
        <title>Genome-Wide Survey of Gut Fungi (Harpellales) Reveals the First Horizontally Transferred Ubiquitin Gene from a Mosquito Host.</title>
        <authorList>
            <person name="Wang Y."/>
            <person name="White M.M."/>
            <person name="Kvist S."/>
            <person name="Moncalvo J.M."/>
        </authorList>
    </citation>
    <scope>NUCLEOTIDE SEQUENCE [LARGE SCALE GENOMIC DNA]</scope>
    <source>
        <strain evidence="3 4">ALG-7-W6</strain>
    </source>
</reference>
<dbReference type="AlphaFoldDB" id="A0A1R0GWB2"/>
<dbReference type="Proteomes" id="UP000187455">
    <property type="component" value="Unassembled WGS sequence"/>
</dbReference>
<organism evidence="3 4">
    <name type="scientific">Smittium mucronatum</name>
    <dbReference type="NCBI Taxonomy" id="133383"/>
    <lineage>
        <taxon>Eukaryota</taxon>
        <taxon>Fungi</taxon>
        <taxon>Fungi incertae sedis</taxon>
        <taxon>Zoopagomycota</taxon>
        <taxon>Kickxellomycotina</taxon>
        <taxon>Harpellomycetes</taxon>
        <taxon>Harpellales</taxon>
        <taxon>Legeriomycetaceae</taxon>
        <taxon>Smittium</taxon>
    </lineage>
</organism>
<proteinExistence type="predicted"/>
<keyword evidence="2" id="KW-0732">Signal</keyword>
<evidence type="ECO:0000313" key="4">
    <source>
        <dbReference type="Proteomes" id="UP000187455"/>
    </source>
</evidence>
<dbReference type="OrthoDB" id="1600564at2759"/>
<dbReference type="InterPro" id="IPR036514">
    <property type="entry name" value="SGNH_hydro_sf"/>
</dbReference>
<gene>
    <name evidence="3" type="ORF">AYI68_g4715</name>
</gene>
<evidence type="ECO:0000313" key="3">
    <source>
        <dbReference type="EMBL" id="OLY81183.1"/>
    </source>
</evidence>
<keyword evidence="1" id="KW-0378">Hydrolase</keyword>
<dbReference type="EMBL" id="LSSL01002692">
    <property type="protein sequence ID" value="OLY81183.1"/>
    <property type="molecule type" value="Genomic_DNA"/>
</dbReference>
<evidence type="ECO:0000256" key="1">
    <source>
        <dbReference type="ARBA" id="ARBA00022801"/>
    </source>
</evidence>
<dbReference type="InterPro" id="IPR051058">
    <property type="entry name" value="GDSL_Est/Lipase"/>
</dbReference>
<dbReference type="PANTHER" id="PTHR45648:SF22">
    <property type="entry name" value="GDSL LIPASE_ACYLHYDROLASE FAMILY PROTEIN (AFU_ORTHOLOGUE AFUA_4G14700)"/>
    <property type="match status" value="1"/>
</dbReference>
<dbReference type="PANTHER" id="PTHR45648">
    <property type="entry name" value="GDSL LIPASE/ACYLHYDROLASE FAMILY PROTEIN (AFU_ORTHOLOGUE AFUA_4G14700)"/>
    <property type="match status" value="1"/>
</dbReference>
<dbReference type="Pfam" id="PF00657">
    <property type="entry name" value="Lipase_GDSL"/>
    <property type="match status" value="1"/>
</dbReference>